<proteinExistence type="inferred from homology"/>
<evidence type="ECO:0000259" key="6">
    <source>
        <dbReference type="PROSITE" id="PS50011"/>
    </source>
</evidence>
<dbReference type="PROSITE" id="PS00108">
    <property type="entry name" value="PROTEIN_KINASE_ST"/>
    <property type="match status" value="1"/>
</dbReference>
<dbReference type="InterPro" id="IPR008271">
    <property type="entry name" value="Ser/Thr_kinase_AS"/>
</dbReference>
<feature type="binding site" evidence="3">
    <location>
        <position position="66"/>
    </location>
    <ligand>
        <name>ATP</name>
        <dbReference type="ChEBI" id="CHEBI:30616"/>
    </ligand>
</feature>
<accession>A0ABR2KAV1</accession>
<feature type="compositionally biased region" description="Low complexity" evidence="5">
    <location>
        <begin position="338"/>
        <end position="353"/>
    </location>
</feature>
<organism evidence="7 8">
    <name type="scientific">Tritrichomonas musculus</name>
    <dbReference type="NCBI Taxonomy" id="1915356"/>
    <lineage>
        <taxon>Eukaryota</taxon>
        <taxon>Metamonada</taxon>
        <taxon>Parabasalia</taxon>
        <taxon>Tritrichomonadida</taxon>
        <taxon>Tritrichomonadidae</taxon>
        <taxon>Tritrichomonas</taxon>
    </lineage>
</organism>
<reference evidence="7 8" key="1">
    <citation type="submission" date="2024-04" db="EMBL/GenBank/DDBJ databases">
        <title>Tritrichomonas musculus Genome.</title>
        <authorList>
            <person name="Alves-Ferreira E."/>
            <person name="Grigg M."/>
            <person name="Lorenzi H."/>
            <person name="Galac M."/>
        </authorList>
    </citation>
    <scope>NUCLEOTIDE SEQUENCE [LARGE SCALE GENOMIC DNA]</scope>
    <source>
        <strain evidence="7 8">EAF2021</strain>
    </source>
</reference>
<evidence type="ECO:0000256" key="5">
    <source>
        <dbReference type="SAM" id="MobiDB-lite"/>
    </source>
</evidence>
<evidence type="ECO:0000256" key="2">
    <source>
        <dbReference type="ARBA" id="ARBA00022840"/>
    </source>
</evidence>
<dbReference type="Gene3D" id="1.10.510.10">
    <property type="entry name" value="Transferase(Phosphotransferase) domain 1"/>
    <property type="match status" value="1"/>
</dbReference>
<keyword evidence="4" id="KW-0723">Serine/threonine-protein kinase</keyword>
<evidence type="ECO:0000256" key="3">
    <source>
        <dbReference type="PROSITE-ProRule" id="PRU10141"/>
    </source>
</evidence>
<keyword evidence="4" id="KW-0418">Kinase</keyword>
<dbReference type="PROSITE" id="PS00107">
    <property type="entry name" value="PROTEIN_KINASE_ATP"/>
    <property type="match status" value="1"/>
</dbReference>
<dbReference type="SUPFAM" id="SSF56112">
    <property type="entry name" value="Protein kinase-like (PK-like)"/>
    <property type="match status" value="1"/>
</dbReference>
<dbReference type="EMBL" id="JAPFFF010000006">
    <property type="protein sequence ID" value="KAK8888219.1"/>
    <property type="molecule type" value="Genomic_DNA"/>
</dbReference>
<evidence type="ECO:0000256" key="4">
    <source>
        <dbReference type="RuleBase" id="RU000304"/>
    </source>
</evidence>
<dbReference type="InterPro" id="IPR017441">
    <property type="entry name" value="Protein_kinase_ATP_BS"/>
</dbReference>
<evidence type="ECO:0000313" key="7">
    <source>
        <dbReference type="EMBL" id="KAK8888219.1"/>
    </source>
</evidence>
<dbReference type="PANTHER" id="PTHR24362:SF309">
    <property type="entry name" value="PROTEIN KINASE DOMAIN-CONTAINING PROTEIN"/>
    <property type="match status" value="1"/>
</dbReference>
<protein>
    <recommendedName>
        <fullName evidence="6">Protein kinase domain-containing protein</fullName>
    </recommendedName>
</protein>
<gene>
    <name evidence="7" type="ORF">M9Y10_039283</name>
</gene>
<sequence>MQKSSLIKRKEGKPNTISEFTDEAINYVTKTLQEHGYEIAERLGLGGFSMIFKVKSKKNDKFYAAKIISVSSTRGKSCLITYQNEKKALTRLYHPNIIRLNEAFECGKFCFLIIELCSSKTLNDVIKGGTATVQEKITYMRQLLHAITHVHSCGYAHRDIKPANVLFDDFGHVKLADFGMCIKFKIGQTSSEYLGSPHYMAPEIYRRQPFDPFAADIWALGVTFYLLAGGKVNWPPNIEHLSRMIREEGILVHRYGLQPDVAQMVQQMLHMEPAHRPSLAAILNYPIFNSKMERNRSFVKSSMNLSSYSSKNPNLLKNVPPKRKQSTTSLPTARRLKPNSSSKNSGNTSSASKSKSHSKRQKSVTPVAPAFHMS</sequence>
<dbReference type="InterPro" id="IPR000719">
    <property type="entry name" value="Prot_kinase_dom"/>
</dbReference>
<evidence type="ECO:0000313" key="8">
    <source>
        <dbReference type="Proteomes" id="UP001470230"/>
    </source>
</evidence>
<comment type="similarity">
    <text evidence="4">Belongs to the protein kinase superfamily.</text>
</comment>
<dbReference type="InterPro" id="IPR011009">
    <property type="entry name" value="Kinase-like_dom_sf"/>
</dbReference>
<keyword evidence="2 3" id="KW-0067">ATP-binding</keyword>
<dbReference type="Pfam" id="PF00069">
    <property type="entry name" value="Pkinase"/>
    <property type="match status" value="1"/>
</dbReference>
<keyword evidence="8" id="KW-1185">Reference proteome</keyword>
<evidence type="ECO:0000256" key="1">
    <source>
        <dbReference type="ARBA" id="ARBA00022741"/>
    </source>
</evidence>
<dbReference type="Proteomes" id="UP001470230">
    <property type="component" value="Unassembled WGS sequence"/>
</dbReference>
<dbReference type="PROSITE" id="PS50011">
    <property type="entry name" value="PROTEIN_KINASE_DOM"/>
    <property type="match status" value="1"/>
</dbReference>
<dbReference type="CDD" id="cd14014">
    <property type="entry name" value="STKc_PknB_like"/>
    <property type="match status" value="1"/>
</dbReference>
<dbReference type="PANTHER" id="PTHR24362">
    <property type="entry name" value="SERINE/THREONINE-PROTEIN KINASE NEK"/>
    <property type="match status" value="1"/>
</dbReference>
<comment type="caution">
    <text evidence="7">The sequence shown here is derived from an EMBL/GenBank/DDBJ whole genome shotgun (WGS) entry which is preliminary data.</text>
</comment>
<feature type="region of interest" description="Disordered" evidence="5">
    <location>
        <begin position="309"/>
        <end position="374"/>
    </location>
</feature>
<name>A0ABR2KAV1_9EUKA</name>
<dbReference type="SMART" id="SM00220">
    <property type="entry name" value="S_TKc"/>
    <property type="match status" value="1"/>
</dbReference>
<keyword evidence="4" id="KW-0808">Transferase</keyword>
<keyword evidence="1 3" id="KW-0547">Nucleotide-binding</keyword>
<feature type="domain" description="Protein kinase" evidence="6">
    <location>
        <begin position="37"/>
        <end position="288"/>
    </location>
</feature>